<name>A0A1V6NI86_PENPO</name>
<organism evidence="1 2">
    <name type="scientific">Penicillium polonicum</name>
    <dbReference type="NCBI Taxonomy" id="60169"/>
    <lineage>
        <taxon>Eukaryota</taxon>
        <taxon>Fungi</taxon>
        <taxon>Dikarya</taxon>
        <taxon>Ascomycota</taxon>
        <taxon>Pezizomycotina</taxon>
        <taxon>Eurotiomycetes</taxon>
        <taxon>Eurotiomycetidae</taxon>
        <taxon>Eurotiales</taxon>
        <taxon>Aspergillaceae</taxon>
        <taxon>Penicillium</taxon>
    </lineage>
</organism>
<evidence type="ECO:0000313" key="1">
    <source>
        <dbReference type="EMBL" id="OQD64413.1"/>
    </source>
</evidence>
<sequence length="74" mass="8350">MDTEAVLLSRFPVSETLIAIAIAELTILMEDAPKIIRSDHSVNSSTMTWQISQIRRELVSVRIPFASSFCIRSR</sequence>
<reference evidence="2" key="1">
    <citation type="journal article" date="2017" name="Nat. Microbiol.">
        <title>Global analysis of biosynthetic gene clusters reveals vast potential of secondary metabolite production in Penicillium species.</title>
        <authorList>
            <person name="Nielsen J.C."/>
            <person name="Grijseels S."/>
            <person name="Prigent S."/>
            <person name="Ji B."/>
            <person name="Dainat J."/>
            <person name="Nielsen K.F."/>
            <person name="Frisvad J.C."/>
            <person name="Workman M."/>
            <person name="Nielsen J."/>
        </authorList>
    </citation>
    <scope>NUCLEOTIDE SEQUENCE [LARGE SCALE GENOMIC DNA]</scope>
    <source>
        <strain evidence="2">IBT 4502</strain>
    </source>
</reference>
<dbReference type="AlphaFoldDB" id="A0A1V6NI86"/>
<protein>
    <submittedName>
        <fullName evidence="1">Uncharacterized protein</fullName>
    </submittedName>
</protein>
<keyword evidence="2" id="KW-1185">Reference proteome</keyword>
<evidence type="ECO:0000313" key="2">
    <source>
        <dbReference type="Proteomes" id="UP000191408"/>
    </source>
</evidence>
<dbReference type="Proteomes" id="UP000191408">
    <property type="component" value="Unassembled WGS sequence"/>
</dbReference>
<proteinExistence type="predicted"/>
<dbReference type="EMBL" id="MDYM01000007">
    <property type="protein sequence ID" value="OQD64413.1"/>
    <property type="molecule type" value="Genomic_DNA"/>
</dbReference>
<gene>
    <name evidence="1" type="ORF">PENPOL_c007G00275</name>
</gene>
<accession>A0A1V6NI86</accession>
<comment type="caution">
    <text evidence="1">The sequence shown here is derived from an EMBL/GenBank/DDBJ whole genome shotgun (WGS) entry which is preliminary data.</text>
</comment>